<comment type="caution">
    <text evidence="2">The sequence shown here is derived from an EMBL/GenBank/DDBJ whole genome shotgun (WGS) entry which is preliminary data.</text>
</comment>
<accession>A0A2I2GPW3</accession>
<gene>
    <name evidence="2" type="ORF">P170DRAFT_470353</name>
</gene>
<dbReference type="SUPFAM" id="SSF51905">
    <property type="entry name" value="FAD/NAD(P)-binding domain"/>
    <property type="match status" value="1"/>
</dbReference>
<dbReference type="AlphaFoldDB" id="A0A2I2GPW3"/>
<dbReference type="SUPFAM" id="SSF54373">
    <property type="entry name" value="FAD-linked reductases, C-terminal domain"/>
    <property type="match status" value="1"/>
</dbReference>
<reference evidence="2 3" key="1">
    <citation type="submission" date="2016-12" db="EMBL/GenBank/DDBJ databases">
        <title>The genomes of Aspergillus section Nigri reveals drivers in fungal speciation.</title>
        <authorList>
            <consortium name="DOE Joint Genome Institute"/>
            <person name="Vesth T.C."/>
            <person name="Nybo J."/>
            <person name="Theobald S."/>
            <person name="Brandl J."/>
            <person name="Frisvad J.C."/>
            <person name="Nielsen K.F."/>
            <person name="Lyhne E.K."/>
            <person name="Kogle M.E."/>
            <person name="Kuo A."/>
            <person name="Riley R."/>
            <person name="Clum A."/>
            <person name="Nolan M."/>
            <person name="Lipzen A."/>
            <person name="Salamov A."/>
            <person name="Henrissat B."/>
            <person name="Wiebenga A."/>
            <person name="De Vries R.P."/>
            <person name="Grigoriev I.V."/>
            <person name="Mortensen U.H."/>
            <person name="Andersen M.R."/>
            <person name="Baker S.E."/>
        </authorList>
    </citation>
    <scope>NUCLEOTIDE SEQUENCE [LARGE SCALE GENOMIC DNA]</scope>
    <source>
        <strain evidence="2 3">IBT 23096</strain>
    </source>
</reference>
<dbReference type="PANTHER" id="PTHR47469">
    <property type="entry name" value="MONOOXYGENASE-LIKE"/>
    <property type="match status" value="1"/>
</dbReference>
<dbReference type="InterPro" id="IPR036188">
    <property type="entry name" value="FAD/NAD-bd_sf"/>
</dbReference>
<proteinExistence type="predicted"/>
<dbReference type="EMBL" id="MSFO01000001">
    <property type="protein sequence ID" value="PLB54918.1"/>
    <property type="molecule type" value="Genomic_DNA"/>
</dbReference>
<evidence type="ECO:0000313" key="3">
    <source>
        <dbReference type="Proteomes" id="UP000234275"/>
    </source>
</evidence>
<dbReference type="RefSeq" id="XP_024710220.1">
    <property type="nucleotide sequence ID" value="XM_024852746.1"/>
</dbReference>
<dbReference type="STRING" id="1392250.A0A2I2GPW3"/>
<dbReference type="Proteomes" id="UP000234275">
    <property type="component" value="Unassembled WGS sequence"/>
</dbReference>
<dbReference type="PRINTS" id="PR00420">
    <property type="entry name" value="RNGMNOXGNASE"/>
</dbReference>
<evidence type="ECO:0000313" key="2">
    <source>
        <dbReference type="EMBL" id="PLB54918.1"/>
    </source>
</evidence>
<feature type="domain" description="2,6-dihydroxypyridine 3-monooxygenase substrate binding" evidence="1">
    <location>
        <begin position="218"/>
        <end position="346"/>
    </location>
</feature>
<dbReference type="InterPro" id="IPR053212">
    <property type="entry name" value="DHP_3-monooxygenase"/>
</dbReference>
<dbReference type="InterPro" id="IPR054707">
    <property type="entry name" value="DhpH_subs-bd"/>
</dbReference>
<dbReference type="Pfam" id="PF22607">
    <property type="entry name" value="FAD_binding-like"/>
    <property type="match status" value="1"/>
</dbReference>
<dbReference type="Gene3D" id="3.50.50.60">
    <property type="entry name" value="FAD/NAD(P)-binding domain"/>
    <property type="match status" value="1"/>
</dbReference>
<evidence type="ECO:0000259" key="1">
    <source>
        <dbReference type="Pfam" id="PF22607"/>
    </source>
</evidence>
<dbReference type="Gene3D" id="3.30.9.60">
    <property type="match status" value="1"/>
</dbReference>
<dbReference type="GeneID" id="36560444"/>
<dbReference type="PANTHER" id="PTHR47469:SF2">
    <property type="entry name" value="OS06G0597600 PROTEIN"/>
    <property type="match status" value="1"/>
</dbReference>
<dbReference type="VEuPathDB" id="FungiDB:P170DRAFT_470353"/>
<dbReference type="OrthoDB" id="655030at2759"/>
<name>A0A2I2GPW3_9EURO</name>
<sequence>MTSKSASTIPKDVIIIGGSLSSLMNALTLHSLGCSVLILEKSPTHTPPSHMAGIAIGPDVLTLLSRFDRAAHIPLGIPSQALQSPDTNGCLRPFLRLPRLMTSWDALYFRLRANFDGLRSGYVVDPPGPEAQGGEGVESARNRARYEIGKRVVGVENAKDGTGRVCVTVQDSCCEGQGEEAEIQHEYTLTADLVLGADGANSIVRNTFLGPRDPERRYAGYLAWRGVVPENQVSETTRSLFSHNITYSFAAKGAHAIVYYIPGPTGSIEPGSRLLNFCLYTNEPPSSLDAIMTDTCGTRHRVSVAPEHLNPSIWAHRRSKVRTSLPAPFIEIMNQITSPFVHLITDFYSPRAAFLDGKVLLVGDASALLRPHNAYAASQAARQAGITERLVKGEIGWREWEERVTRGTYLHWRQSVWFGEFYQRGWLGGLGSAVRYWLVVGGEMLRGWMGWISGYDV</sequence>
<organism evidence="2 3">
    <name type="scientific">Aspergillus steynii IBT 23096</name>
    <dbReference type="NCBI Taxonomy" id="1392250"/>
    <lineage>
        <taxon>Eukaryota</taxon>
        <taxon>Fungi</taxon>
        <taxon>Dikarya</taxon>
        <taxon>Ascomycota</taxon>
        <taxon>Pezizomycotina</taxon>
        <taxon>Eurotiomycetes</taxon>
        <taxon>Eurotiomycetidae</taxon>
        <taxon>Eurotiales</taxon>
        <taxon>Aspergillaceae</taxon>
        <taxon>Aspergillus</taxon>
        <taxon>Aspergillus subgen. Circumdati</taxon>
    </lineage>
</organism>
<keyword evidence="3" id="KW-1185">Reference proteome</keyword>
<protein>
    <submittedName>
        <fullName evidence="2">FAD/NAD(P)-binding domain-containing protein</fullName>
    </submittedName>
</protein>